<dbReference type="EMBL" id="QGKM01000001">
    <property type="protein sequence ID" value="PWR00705.1"/>
    <property type="molecule type" value="Genomic_DNA"/>
</dbReference>
<dbReference type="InterPro" id="IPR035897">
    <property type="entry name" value="Toll_tir_struct_dom_sf"/>
</dbReference>
<keyword evidence="3" id="KW-1185">Reference proteome</keyword>
<evidence type="ECO:0000313" key="2">
    <source>
        <dbReference type="EMBL" id="PWR00705.1"/>
    </source>
</evidence>
<dbReference type="OrthoDB" id="9811746at2"/>
<reference evidence="2 3" key="1">
    <citation type="submission" date="2018-05" db="EMBL/GenBank/DDBJ databases">
        <title>Leucothrix arctica sp. nov., isolated from Arctic seawater.</title>
        <authorList>
            <person name="Choi A."/>
            <person name="Baek K."/>
        </authorList>
    </citation>
    <scope>NUCLEOTIDE SEQUENCE [LARGE SCALE GENOMIC DNA]</scope>
    <source>
        <strain evidence="2 3">JCM 18388</strain>
    </source>
</reference>
<sequence length="217" mass="25036">MFPKITVSPKQMVSNQLLKAIDGCDSLVYLTGDHSINSPWVTLEKDYALRTNKPVYSFDAVKNLFTRDRSNPMDMPVFPTYSRSDKEQVDRILRVMKDERYFDLFIDYEDISPGDNITESIDHGVSSRLQQGGYVVVFWGKAASECEWVKYELSMSAKQFPEQILLAQLDDTELPEGFTHLPPVHLFNQDTQNIDMNRLDDLIVRIYWLIDKTSAPV</sequence>
<dbReference type="SUPFAM" id="SSF52200">
    <property type="entry name" value="Toll/Interleukin receptor TIR domain"/>
    <property type="match status" value="1"/>
</dbReference>
<name>A0A317CQN7_9GAMM</name>
<evidence type="ECO:0000313" key="3">
    <source>
        <dbReference type="Proteomes" id="UP000245539"/>
    </source>
</evidence>
<evidence type="ECO:0000259" key="1">
    <source>
        <dbReference type="Pfam" id="PF13676"/>
    </source>
</evidence>
<organism evidence="2 3">
    <name type="scientific">Leucothrix pacifica</name>
    <dbReference type="NCBI Taxonomy" id="1247513"/>
    <lineage>
        <taxon>Bacteria</taxon>
        <taxon>Pseudomonadati</taxon>
        <taxon>Pseudomonadota</taxon>
        <taxon>Gammaproteobacteria</taxon>
        <taxon>Thiotrichales</taxon>
        <taxon>Thiotrichaceae</taxon>
        <taxon>Leucothrix</taxon>
    </lineage>
</organism>
<dbReference type="InterPro" id="IPR000157">
    <property type="entry name" value="TIR_dom"/>
</dbReference>
<dbReference type="RefSeq" id="WP_146203409.1">
    <property type="nucleotide sequence ID" value="NZ_QGKM01000001.1"/>
</dbReference>
<dbReference type="AlphaFoldDB" id="A0A317CQN7"/>
<comment type="caution">
    <text evidence="2">The sequence shown here is derived from an EMBL/GenBank/DDBJ whole genome shotgun (WGS) entry which is preliminary data.</text>
</comment>
<dbReference type="Proteomes" id="UP000245539">
    <property type="component" value="Unassembled WGS sequence"/>
</dbReference>
<feature type="domain" description="TIR" evidence="1">
    <location>
        <begin position="77"/>
        <end position="193"/>
    </location>
</feature>
<proteinExistence type="predicted"/>
<dbReference type="Pfam" id="PF13676">
    <property type="entry name" value="TIR_2"/>
    <property type="match status" value="1"/>
</dbReference>
<protein>
    <recommendedName>
        <fullName evidence="1">TIR domain-containing protein</fullName>
    </recommendedName>
</protein>
<dbReference type="Gene3D" id="3.40.50.10140">
    <property type="entry name" value="Toll/interleukin-1 receptor homology (TIR) domain"/>
    <property type="match status" value="1"/>
</dbReference>
<dbReference type="GO" id="GO:0007165">
    <property type="term" value="P:signal transduction"/>
    <property type="evidence" value="ECO:0007669"/>
    <property type="project" value="InterPro"/>
</dbReference>
<gene>
    <name evidence="2" type="ORF">DKW60_00405</name>
</gene>
<accession>A0A317CQN7</accession>